<evidence type="ECO:0000313" key="9">
    <source>
        <dbReference type="EMBL" id="KAG7446435.1"/>
    </source>
</evidence>
<protein>
    <recommendedName>
        <fullName evidence="4">Small ribosomal subunit protein uS10m</fullName>
    </recommendedName>
    <alternativeName>
        <fullName evidence="5">37S ribosomal protein S10, mitochondrial</fullName>
    </alternativeName>
</protein>
<dbReference type="HAMAP" id="MF_00508">
    <property type="entry name" value="Ribosomal_uS10"/>
    <property type="match status" value="1"/>
</dbReference>
<dbReference type="PANTHER" id="PTHR11700">
    <property type="entry name" value="30S RIBOSOMAL PROTEIN S10 FAMILY MEMBER"/>
    <property type="match status" value="1"/>
</dbReference>
<organism evidence="9 10">
    <name type="scientific">Guyanagaster necrorhizus</name>
    <dbReference type="NCBI Taxonomy" id="856835"/>
    <lineage>
        <taxon>Eukaryota</taxon>
        <taxon>Fungi</taxon>
        <taxon>Dikarya</taxon>
        <taxon>Basidiomycota</taxon>
        <taxon>Agaricomycotina</taxon>
        <taxon>Agaricomycetes</taxon>
        <taxon>Agaricomycetidae</taxon>
        <taxon>Agaricales</taxon>
        <taxon>Marasmiineae</taxon>
        <taxon>Physalacriaceae</taxon>
        <taxon>Guyanagaster</taxon>
    </lineage>
</organism>
<evidence type="ECO:0000256" key="3">
    <source>
        <dbReference type="ARBA" id="ARBA00023274"/>
    </source>
</evidence>
<dbReference type="GO" id="GO:1990904">
    <property type="term" value="C:ribonucleoprotein complex"/>
    <property type="evidence" value="ECO:0007669"/>
    <property type="project" value="UniProtKB-KW"/>
</dbReference>
<keyword evidence="2 9" id="KW-0689">Ribosomal protein</keyword>
<dbReference type="Pfam" id="PF00338">
    <property type="entry name" value="Ribosomal_S10"/>
    <property type="match status" value="1"/>
</dbReference>
<evidence type="ECO:0000256" key="2">
    <source>
        <dbReference type="ARBA" id="ARBA00022980"/>
    </source>
</evidence>
<dbReference type="AlphaFoldDB" id="A0A9P8ASR4"/>
<evidence type="ECO:0000256" key="7">
    <source>
        <dbReference type="ARBA" id="ARBA00065857"/>
    </source>
</evidence>
<dbReference type="EMBL" id="MU250534">
    <property type="protein sequence ID" value="KAG7446435.1"/>
    <property type="molecule type" value="Genomic_DNA"/>
</dbReference>
<gene>
    <name evidence="9" type="ORF">BT62DRAFT_1005710</name>
</gene>
<dbReference type="InterPro" id="IPR027486">
    <property type="entry name" value="Ribosomal_uS10_dom"/>
</dbReference>
<keyword evidence="10" id="KW-1185">Reference proteome</keyword>
<dbReference type="OrthoDB" id="366214at2759"/>
<comment type="subunit">
    <text evidence="7">Part of the mitochondrial small ribosomal subunit.</text>
</comment>
<proteinExistence type="inferred from homology"/>
<comment type="function">
    <text evidence="6">Involved in mitochondrial genome encoded proteins translation. Involved in the binding of tRNA to the ribosomes.</text>
</comment>
<dbReference type="SMART" id="SM01403">
    <property type="entry name" value="Ribosomal_S10"/>
    <property type="match status" value="1"/>
</dbReference>
<accession>A0A9P8ASR4</accession>
<dbReference type="RefSeq" id="XP_043039935.1">
    <property type="nucleotide sequence ID" value="XM_043177174.1"/>
</dbReference>
<dbReference type="PRINTS" id="PR00971">
    <property type="entry name" value="RIBOSOMALS10"/>
</dbReference>
<sequence>MLRLPLRRIRFPAIPSCRRLNSSDAKVAENDADALPLADSKEELDKKMEEIILKEWEASGLTDEHSTGSEFKSPSLPAQNAKELFNTGRRLLQGDSNVQSRVRLGRKAVELEVKDADEEAKMLPISADSLGTDFTEREYASALIHGRSFHLPYYHPHTHSIPVASLQFRSHFPRLLDLFTHFASHAASSLAIPISRVVMLPTQRSMWTVPRSPFAYKKSQENFERKVHKRMIKAWDADEEVVRRWILYLERHNMGGVGMRITTWERLPLGVGGGMESTRVRVQVTEASEKIKQLGEKIVKEELAALSGRGT</sequence>
<evidence type="ECO:0000313" key="10">
    <source>
        <dbReference type="Proteomes" id="UP000812287"/>
    </source>
</evidence>
<dbReference type="Proteomes" id="UP000812287">
    <property type="component" value="Unassembled WGS sequence"/>
</dbReference>
<dbReference type="Gene3D" id="3.30.70.600">
    <property type="entry name" value="Ribosomal protein S10 domain"/>
    <property type="match status" value="1"/>
</dbReference>
<name>A0A9P8ASR4_9AGAR</name>
<dbReference type="InterPro" id="IPR036838">
    <property type="entry name" value="Ribosomal_uS10_dom_sf"/>
</dbReference>
<feature type="domain" description="Small ribosomal subunit protein uS10" evidence="8">
    <location>
        <begin position="165"/>
        <end position="262"/>
    </location>
</feature>
<dbReference type="InterPro" id="IPR001848">
    <property type="entry name" value="Ribosomal_uS10"/>
</dbReference>
<dbReference type="FunFam" id="3.30.70.600:FF:000003">
    <property type="entry name" value="30S ribosomal protein S10"/>
    <property type="match status" value="1"/>
</dbReference>
<dbReference type="GeneID" id="66099461"/>
<dbReference type="GO" id="GO:0005840">
    <property type="term" value="C:ribosome"/>
    <property type="evidence" value="ECO:0007669"/>
    <property type="project" value="UniProtKB-KW"/>
</dbReference>
<evidence type="ECO:0000259" key="8">
    <source>
        <dbReference type="SMART" id="SM01403"/>
    </source>
</evidence>
<comment type="similarity">
    <text evidence="1">Belongs to the universal ribosomal protein uS10 family.</text>
</comment>
<reference evidence="9" key="1">
    <citation type="submission" date="2020-11" db="EMBL/GenBank/DDBJ databases">
        <title>Adaptations for nitrogen fixation in a non-lichenized fungal sporocarp promotes dispersal by wood-feeding termites.</title>
        <authorList>
            <consortium name="DOE Joint Genome Institute"/>
            <person name="Koch R.A."/>
            <person name="Yoon G."/>
            <person name="Arayal U."/>
            <person name="Lail K."/>
            <person name="Amirebrahimi M."/>
            <person name="Labutti K."/>
            <person name="Lipzen A."/>
            <person name="Riley R."/>
            <person name="Barry K."/>
            <person name="Henrissat B."/>
            <person name="Grigoriev I.V."/>
            <person name="Herr J.R."/>
            <person name="Aime M.C."/>
        </authorList>
    </citation>
    <scope>NUCLEOTIDE SEQUENCE</scope>
    <source>
        <strain evidence="9">MCA 3950</strain>
    </source>
</reference>
<dbReference type="GO" id="GO:0006412">
    <property type="term" value="P:translation"/>
    <property type="evidence" value="ECO:0007669"/>
    <property type="project" value="InterPro"/>
</dbReference>
<evidence type="ECO:0000256" key="6">
    <source>
        <dbReference type="ARBA" id="ARBA00057689"/>
    </source>
</evidence>
<evidence type="ECO:0000256" key="4">
    <source>
        <dbReference type="ARBA" id="ARBA00035261"/>
    </source>
</evidence>
<dbReference type="GO" id="GO:0003735">
    <property type="term" value="F:structural constituent of ribosome"/>
    <property type="evidence" value="ECO:0007669"/>
    <property type="project" value="InterPro"/>
</dbReference>
<keyword evidence="3" id="KW-0687">Ribonucleoprotein</keyword>
<comment type="caution">
    <text evidence="9">The sequence shown here is derived from an EMBL/GenBank/DDBJ whole genome shotgun (WGS) entry which is preliminary data.</text>
</comment>
<evidence type="ECO:0000256" key="1">
    <source>
        <dbReference type="ARBA" id="ARBA00007102"/>
    </source>
</evidence>
<dbReference type="SUPFAM" id="SSF54999">
    <property type="entry name" value="Ribosomal protein S10"/>
    <property type="match status" value="1"/>
</dbReference>
<evidence type="ECO:0000256" key="5">
    <source>
        <dbReference type="ARBA" id="ARBA00042916"/>
    </source>
</evidence>